<dbReference type="AlphaFoldDB" id="A0AAV9JSN3"/>
<protein>
    <submittedName>
        <fullName evidence="2">Uncharacterized protein</fullName>
    </submittedName>
</protein>
<keyword evidence="3" id="KW-1185">Reference proteome</keyword>
<proteinExistence type="predicted"/>
<comment type="caution">
    <text evidence="2">The sequence shown here is derived from an EMBL/GenBank/DDBJ whole genome shotgun (WGS) entry which is preliminary data.</text>
</comment>
<dbReference type="Proteomes" id="UP001324427">
    <property type="component" value="Unassembled WGS sequence"/>
</dbReference>
<feature type="region of interest" description="Disordered" evidence="1">
    <location>
        <begin position="62"/>
        <end position="102"/>
    </location>
</feature>
<gene>
    <name evidence="2" type="ORF">LTR36_010737</name>
</gene>
<name>A0AAV9JSN3_9PEZI</name>
<sequence>MTNGFRPTNALGNGVAGTGNTKAGYSRSSPGLTTRVGRTTTATSELDRSASLNLAARAMKLKMKTGKGREAKPREVSERRQVGDAESIVNPPATMHAAGDGSTLPWWRNVTMEEGL</sequence>
<evidence type="ECO:0000313" key="3">
    <source>
        <dbReference type="Proteomes" id="UP001324427"/>
    </source>
</evidence>
<feature type="compositionally biased region" description="Basic and acidic residues" evidence="1">
    <location>
        <begin position="67"/>
        <end position="83"/>
    </location>
</feature>
<evidence type="ECO:0000313" key="2">
    <source>
        <dbReference type="EMBL" id="KAK4548017.1"/>
    </source>
</evidence>
<accession>A0AAV9JSN3</accession>
<feature type="compositionally biased region" description="Polar residues" evidence="1">
    <location>
        <begin position="18"/>
        <end position="32"/>
    </location>
</feature>
<evidence type="ECO:0000256" key="1">
    <source>
        <dbReference type="SAM" id="MobiDB-lite"/>
    </source>
</evidence>
<reference evidence="2 3" key="1">
    <citation type="submission" date="2021-11" db="EMBL/GenBank/DDBJ databases">
        <title>Black yeast isolated from Biological Soil Crust.</title>
        <authorList>
            <person name="Kurbessoian T."/>
        </authorList>
    </citation>
    <scope>NUCLEOTIDE SEQUENCE [LARGE SCALE GENOMIC DNA]</scope>
    <source>
        <strain evidence="2 3">CCFEE 5522</strain>
    </source>
</reference>
<organism evidence="2 3">
    <name type="scientific">Oleoguttula mirabilis</name>
    <dbReference type="NCBI Taxonomy" id="1507867"/>
    <lineage>
        <taxon>Eukaryota</taxon>
        <taxon>Fungi</taxon>
        <taxon>Dikarya</taxon>
        <taxon>Ascomycota</taxon>
        <taxon>Pezizomycotina</taxon>
        <taxon>Dothideomycetes</taxon>
        <taxon>Dothideomycetidae</taxon>
        <taxon>Mycosphaerellales</taxon>
        <taxon>Teratosphaeriaceae</taxon>
        <taxon>Oleoguttula</taxon>
    </lineage>
</organism>
<feature type="compositionally biased region" description="Low complexity" evidence="1">
    <location>
        <begin position="33"/>
        <end position="43"/>
    </location>
</feature>
<feature type="region of interest" description="Disordered" evidence="1">
    <location>
        <begin position="1"/>
        <end position="44"/>
    </location>
</feature>
<dbReference type="EMBL" id="JAVFHQ010000009">
    <property type="protein sequence ID" value="KAK4548017.1"/>
    <property type="molecule type" value="Genomic_DNA"/>
</dbReference>